<comment type="caution">
    <text evidence="3">The sequence shown here is derived from an EMBL/GenBank/DDBJ whole genome shotgun (WGS) entry which is preliminary data.</text>
</comment>
<dbReference type="PANTHER" id="PTHR43777">
    <property type="entry name" value="MOLYBDENUM COFACTOR CYTIDYLYLTRANSFERASE"/>
    <property type="match status" value="1"/>
</dbReference>
<gene>
    <name evidence="3" type="ORF">IRZ65_08125</name>
</gene>
<proteinExistence type="predicted"/>
<keyword evidence="4" id="KW-1185">Reference proteome</keyword>
<name>A0ABS0FJY8_PSELU</name>
<reference evidence="3 4" key="1">
    <citation type="submission" date="2020-10" db="EMBL/GenBank/DDBJ databases">
        <title>Genome sequences of Pseudomonas isolates.</title>
        <authorList>
            <person name="Wessels L."/>
            <person name="Reich F."/>
            <person name="Hammerl J."/>
        </authorList>
    </citation>
    <scope>NUCLEOTIDE SEQUENCE [LARGE SCALE GENOMIC DNA]</scope>
    <source>
        <strain evidence="3 4">20-MO00624-0</strain>
    </source>
</reference>
<evidence type="ECO:0000313" key="3">
    <source>
        <dbReference type="EMBL" id="MBF8640646.1"/>
    </source>
</evidence>
<evidence type="ECO:0000256" key="1">
    <source>
        <dbReference type="ARBA" id="ARBA00022842"/>
    </source>
</evidence>
<feature type="domain" description="MobA-like NTP transferase" evidence="2">
    <location>
        <begin position="7"/>
        <end position="194"/>
    </location>
</feature>
<dbReference type="SUPFAM" id="SSF53448">
    <property type="entry name" value="Nucleotide-diphospho-sugar transferases"/>
    <property type="match status" value="1"/>
</dbReference>
<sequence length="220" mass="23400">MADSLCVIVMAAGQGSRFRAQAGTDKLLARYETGVGESTLVLQQTLRNLKGIGQRRVVVTRPDNGEVAALARREGFDVLAVQTQGMGETLAQAIAAEPNHRGWLIALGDMPFVQPETFRQIAEAVSEDVIAVPFCSLKNSVSPASSNSPDGTLVVGTPVAGNPVAGNPVAFGRRYFKALCALTGDRGGRGLFGQGELRWVECSDPGIYRDVDVPDDLKRT</sequence>
<evidence type="ECO:0000259" key="2">
    <source>
        <dbReference type="Pfam" id="PF12804"/>
    </source>
</evidence>
<dbReference type="RefSeq" id="WP_051370198.1">
    <property type="nucleotide sequence ID" value="NZ_CP069262.1"/>
</dbReference>
<organism evidence="3 4">
    <name type="scientific">Pseudomonas luteola</name>
    <dbReference type="NCBI Taxonomy" id="47886"/>
    <lineage>
        <taxon>Bacteria</taxon>
        <taxon>Pseudomonadati</taxon>
        <taxon>Pseudomonadota</taxon>
        <taxon>Gammaproteobacteria</taxon>
        <taxon>Pseudomonadales</taxon>
        <taxon>Pseudomonadaceae</taxon>
        <taxon>Pseudomonas</taxon>
    </lineage>
</organism>
<protein>
    <submittedName>
        <fullName evidence="3">Nucleotidyltransferase family protein</fullName>
    </submittedName>
</protein>
<dbReference type="Gene3D" id="3.90.550.10">
    <property type="entry name" value="Spore Coat Polysaccharide Biosynthesis Protein SpsA, Chain A"/>
    <property type="match status" value="1"/>
</dbReference>
<accession>A0ABS0FJY8</accession>
<dbReference type="Proteomes" id="UP000626180">
    <property type="component" value="Unassembled WGS sequence"/>
</dbReference>
<dbReference type="InterPro" id="IPR029044">
    <property type="entry name" value="Nucleotide-diphossugar_trans"/>
</dbReference>
<dbReference type="PANTHER" id="PTHR43777:SF1">
    <property type="entry name" value="MOLYBDENUM COFACTOR CYTIDYLYLTRANSFERASE"/>
    <property type="match status" value="1"/>
</dbReference>
<evidence type="ECO:0000313" key="4">
    <source>
        <dbReference type="Proteomes" id="UP000626180"/>
    </source>
</evidence>
<dbReference type="InterPro" id="IPR025877">
    <property type="entry name" value="MobA-like_NTP_Trfase"/>
</dbReference>
<dbReference type="EMBL" id="JADMCD010000003">
    <property type="protein sequence ID" value="MBF8640646.1"/>
    <property type="molecule type" value="Genomic_DNA"/>
</dbReference>
<keyword evidence="1" id="KW-0460">Magnesium</keyword>
<dbReference type="CDD" id="cd04182">
    <property type="entry name" value="GT_2_like_f"/>
    <property type="match status" value="1"/>
</dbReference>
<dbReference type="Pfam" id="PF12804">
    <property type="entry name" value="NTP_transf_3"/>
    <property type="match status" value="1"/>
</dbReference>